<dbReference type="PIRSF" id="PIRSF004555">
    <property type="entry name" value="UCP004555"/>
    <property type="match status" value="1"/>
</dbReference>
<dbReference type="HAMAP" id="MF_00274">
    <property type="entry name" value="DNA_YbaB_EbfC"/>
    <property type="match status" value="1"/>
</dbReference>
<evidence type="ECO:0000313" key="5">
    <source>
        <dbReference type="Proteomes" id="UP000501451"/>
    </source>
</evidence>
<dbReference type="Proteomes" id="UP000501451">
    <property type="component" value="Chromosome"/>
</dbReference>
<keyword evidence="3" id="KW-0175">Coiled coil</keyword>
<reference evidence="4 5" key="1">
    <citation type="journal article" date="2017" name="Int. J. Syst. Evol. Microbiol.">
        <title>Jeotgalibaca porci sp. nov. and Jeotgalibaca arthritidis sp. nov., isolated from pigs, and emended description of the genus Jeotgalibaca.</title>
        <authorList>
            <person name="Zamora L."/>
            <person name="Perez-Sancho M."/>
            <person name="Dominguez L."/>
            <person name="Fernandez-Garayzabal J.F."/>
            <person name="Vela A.I."/>
        </authorList>
    </citation>
    <scope>NUCLEOTIDE SEQUENCE [LARGE SCALE GENOMIC DNA]</scope>
    <source>
        <strain evidence="4 5">CECT 9157</strain>
    </source>
</reference>
<feature type="coiled-coil region" evidence="3">
    <location>
        <begin position="8"/>
        <end position="35"/>
    </location>
</feature>
<evidence type="ECO:0000256" key="3">
    <source>
        <dbReference type="SAM" id="Coils"/>
    </source>
</evidence>
<organism evidence="4 5">
    <name type="scientific">Jeotgalibaca arthritidis</name>
    <dbReference type="NCBI Taxonomy" id="1868794"/>
    <lineage>
        <taxon>Bacteria</taxon>
        <taxon>Bacillati</taxon>
        <taxon>Bacillota</taxon>
        <taxon>Bacilli</taxon>
        <taxon>Lactobacillales</taxon>
        <taxon>Carnobacteriaceae</taxon>
        <taxon>Jeotgalibaca</taxon>
    </lineage>
</organism>
<keyword evidence="1 2" id="KW-0238">DNA-binding</keyword>
<sequence>MRGNMGNMQGMMKQMQKMQKQIEETQATLNETEYVGAAANELVLVTMTGDKKVVDVAIKPEAVDPDDVDMLQDLILMATNAALEKVEADQTAKLGKFAKGMPGF</sequence>
<dbReference type="Gene3D" id="3.30.1310.10">
    <property type="entry name" value="Nucleoid-associated protein YbaB-like domain"/>
    <property type="match status" value="1"/>
</dbReference>
<dbReference type="SUPFAM" id="SSF82607">
    <property type="entry name" value="YbaB-like"/>
    <property type="match status" value="1"/>
</dbReference>
<dbReference type="InterPro" id="IPR004401">
    <property type="entry name" value="YbaB/EbfC"/>
</dbReference>
<accession>A0A6G7K988</accession>
<proteinExistence type="inferred from homology"/>
<evidence type="ECO:0000256" key="1">
    <source>
        <dbReference type="ARBA" id="ARBA00023125"/>
    </source>
</evidence>
<dbReference type="EMBL" id="CP049740">
    <property type="protein sequence ID" value="QII81839.1"/>
    <property type="molecule type" value="Genomic_DNA"/>
</dbReference>
<dbReference type="PANTHER" id="PTHR33449:SF1">
    <property type="entry name" value="NUCLEOID-ASSOCIATED PROTEIN YBAB"/>
    <property type="match status" value="1"/>
</dbReference>
<comment type="function">
    <text evidence="2">Binds to DNA and alters its conformation. May be involved in regulation of gene expression, nucleoid organization and DNA protection.</text>
</comment>
<dbReference type="KEGG" id="jar:G7057_04675"/>
<comment type="subunit">
    <text evidence="2">Homodimer.</text>
</comment>
<dbReference type="Pfam" id="PF02575">
    <property type="entry name" value="YbaB_DNA_bd"/>
    <property type="match status" value="1"/>
</dbReference>
<keyword evidence="2" id="KW-0963">Cytoplasm</keyword>
<comment type="similarity">
    <text evidence="2">Belongs to the YbaB/EbfC family.</text>
</comment>
<evidence type="ECO:0000256" key="2">
    <source>
        <dbReference type="HAMAP-Rule" id="MF_00274"/>
    </source>
</evidence>
<dbReference type="PANTHER" id="PTHR33449">
    <property type="entry name" value="NUCLEOID-ASSOCIATED PROTEIN YBAB"/>
    <property type="match status" value="1"/>
</dbReference>
<comment type="subcellular location">
    <subcellularLocation>
        <location evidence="2">Cytoplasm</location>
        <location evidence="2">Nucleoid</location>
    </subcellularLocation>
</comment>
<dbReference type="AlphaFoldDB" id="A0A6G7K988"/>
<evidence type="ECO:0000313" key="4">
    <source>
        <dbReference type="EMBL" id="QII81839.1"/>
    </source>
</evidence>
<dbReference type="GO" id="GO:0003677">
    <property type="term" value="F:DNA binding"/>
    <property type="evidence" value="ECO:0007669"/>
    <property type="project" value="UniProtKB-UniRule"/>
</dbReference>
<dbReference type="NCBIfam" id="TIGR00103">
    <property type="entry name" value="DNA_YbaB_EbfC"/>
    <property type="match status" value="1"/>
</dbReference>
<gene>
    <name evidence="4" type="ORF">G7057_04675</name>
</gene>
<dbReference type="GO" id="GO:0043590">
    <property type="term" value="C:bacterial nucleoid"/>
    <property type="evidence" value="ECO:0007669"/>
    <property type="project" value="UniProtKB-UniRule"/>
</dbReference>
<dbReference type="RefSeq" id="WP_076768076.1">
    <property type="nucleotide sequence ID" value="NZ_CP049740.1"/>
</dbReference>
<keyword evidence="5" id="KW-1185">Reference proteome</keyword>
<dbReference type="InterPro" id="IPR036894">
    <property type="entry name" value="YbaB-like_sf"/>
</dbReference>
<name>A0A6G7K988_9LACT</name>
<protein>
    <recommendedName>
        <fullName evidence="2">Nucleoid-associated protein G7057_04675</fullName>
    </recommendedName>
</protein>
<dbReference type="GO" id="GO:0005829">
    <property type="term" value="C:cytosol"/>
    <property type="evidence" value="ECO:0007669"/>
    <property type="project" value="TreeGrafter"/>
</dbReference>